<sequence length="72" mass="8052">MTATHFSGMQCSSSIEKINEINLSKIADVVLGYTLDYRKSYMVVLSDRRSDRNGKFLTIEIHKGGCPVGKIK</sequence>
<evidence type="ECO:0000313" key="2">
    <source>
        <dbReference type="WBParaSite" id="SVE_0934200.1"/>
    </source>
</evidence>
<keyword evidence="1" id="KW-1185">Reference proteome</keyword>
<organism evidence="1 2">
    <name type="scientific">Strongyloides venezuelensis</name>
    <name type="common">Threadworm</name>
    <dbReference type="NCBI Taxonomy" id="75913"/>
    <lineage>
        <taxon>Eukaryota</taxon>
        <taxon>Metazoa</taxon>
        <taxon>Ecdysozoa</taxon>
        <taxon>Nematoda</taxon>
        <taxon>Chromadorea</taxon>
        <taxon>Rhabditida</taxon>
        <taxon>Tylenchina</taxon>
        <taxon>Panagrolaimomorpha</taxon>
        <taxon>Strongyloidoidea</taxon>
        <taxon>Strongyloididae</taxon>
        <taxon>Strongyloides</taxon>
    </lineage>
</organism>
<accession>A0A0K0FJX9</accession>
<proteinExistence type="predicted"/>
<reference evidence="2" key="2">
    <citation type="submission" date="2015-08" db="UniProtKB">
        <authorList>
            <consortium name="WormBaseParasite"/>
        </authorList>
    </citation>
    <scope>IDENTIFICATION</scope>
</reference>
<reference evidence="1" key="1">
    <citation type="submission" date="2014-07" db="EMBL/GenBank/DDBJ databases">
        <authorList>
            <person name="Martin A.A"/>
            <person name="De Silva N."/>
        </authorList>
    </citation>
    <scope>NUCLEOTIDE SEQUENCE</scope>
</reference>
<dbReference type="Proteomes" id="UP000035680">
    <property type="component" value="Unassembled WGS sequence"/>
</dbReference>
<evidence type="ECO:0000313" key="1">
    <source>
        <dbReference type="Proteomes" id="UP000035680"/>
    </source>
</evidence>
<protein>
    <submittedName>
        <fullName evidence="2">PRC domain-containing protein</fullName>
    </submittedName>
</protein>
<dbReference type="WBParaSite" id="SVE_0934200.1">
    <property type="protein sequence ID" value="SVE_0934200.1"/>
    <property type="gene ID" value="SVE_0934200"/>
</dbReference>
<dbReference type="AlphaFoldDB" id="A0A0K0FJX9"/>
<name>A0A0K0FJX9_STRVS</name>